<accession>A0ABX6EQP6</accession>
<dbReference type="InterPro" id="IPR015943">
    <property type="entry name" value="WD40/YVTN_repeat-like_dom_sf"/>
</dbReference>
<evidence type="ECO:0000256" key="7">
    <source>
        <dbReference type="ARBA" id="ARBA00022989"/>
    </source>
</evidence>
<evidence type="ECO:0000256" key="12">
    <source>
        <dbReference type="ARBA" id="ARBA00023221"/>
    </source>
</evidence>
<evidence type="ECO:0000259" key="15">
    <source>
        <dbReference type="PROSITE" id="PS50156"/>
    </source>
</evidence>
<reference evidence="16 17" key="1">
    <citation type="submission" date="2016-03" db="EMBL/GenBank/DDBJ databases">
        <title>How can Kluyveromyces marxianus grow so fast - potential evolutionary course in Saccharomyces Complex revealed by comparative genomics.</title>
        <authorList>
            <person name="Mo W."/>
            <person name="Lu W."/>
            <person name="Yang X."/>
            <person name="Qi J."/>
            <person name="Lv H."/>
        </authorList>
    </citation>
    <scope>NUCLEOTIDE SEQUENCE [LARGE SCALE GENOMIC DNA]</scope>
    <source>
        <strain evidence="16 17">FIM1</strain>
    </source>
</reference>
<evidence type="ECO:0000313" key="17">
    <source>
        <dbReference type="Proteomes" id="UP000422736"/>
    </source>
</evidence>
<feature type="transmembrane region" description="Helical" evidence="14">
    <location>
        <begin position="298"/>
        <end position="316"/>
    </location>
</feature>
<name>A0ABX6EQP6_KLUMA</name>
<evidence type="ECO:0000256" key="13">
    <source>
        <dbReference type="SAM" id="MobiDB-lite"/>
    </source>
</evidence>
<organism evidence="16 17">
    <name type="scientific">Kluyveromyces marxianus</name>
    <name type="common">Yeast</name>
    <name type="synonym">Candida kefyr</name>
    <dbReference type="NCBI Taxonomy" id="4911"/>
    <lineage>
        <taxon>Eukaryota</taxon>
        <taxon>Fungi</taxon>
        <taxon>Dikarya</taxon>
        <taxon>Ascomycota</taxon>
        <taxon>Saccharomycotina</taxon>
        <taxon>Saccharomycetes</taxon>
        <taxon>Saccharomycetales</taxon>
        <taxon>Saccharomycetaceae</taxon>
        <taxon>Kluyveromyces</taxon>
    </lineage>
</organism>
<evidence type="ECO:0000256" key="11">
    <source>
        <dbReference type="ARBA" id="ARBA00023180"/>
    </source>
</evidence>
<evidence type="ECO:0000256" key="9">
    <source>
        <dbReference type="ARBA" id="ARBA00023121"/>
    </source>
</evidence>
<keyword evidence="12" id="KW-0753">Steroid metabolism</keyword>
<proteinExistence type="inferred from homology"/>
<feature type="region of interest" description="Disordered" evidence="13">
    <location>
        <begin position="632"/>
        <end position="658"/>
    </location>
</feature>
<evidence type="ECO:0000256" key="3">
    <source>
        <dbReference type="ARBA" id="ARBA00007410"/>
    </source>
</evidence>
<protein>
    <recommendedName>
        <fullName evidence="4">Sterol regulatory element-binding protein cleavage-activating protein</fullName>
    </recommendedName>
</protein>
<dbReference type="InterPro" id="IPR036322">
    <property type="entry name" value="WD40_repeat_dom_sf"/>
</dbReference>
<evidence type="ECO:0000256" key="4">
    <source>
        <dbReference type="ARBA" id="ARBA00019541"/>
    </source>
</evidence>
<dbReference type="InterPro" id="IPR000731">
    <property type="entry name" value="SSD"/>
</dbReference>
<evidence type="ECO:0000256" key="14">
    <source>
        <dbReference type="SAM" id="Phobius"/>
    </source>
</evidence>
<evidence type="ECO:0000256" key="5">
    <source>
        <dbReference type="ARBA" id="ARBA00022692"/>
    </source>
</evidence>
<keyword evidence="7 14" id="KW-1133">Transmembrane helix</keyword>
<feature type="domain" description="SSD" evidence="15">
    <location>
        <begin position="237"/>
        <end position="410"/>
    </location>
</feature>
<keyword evidence="17" id="KW-1185">Reference proteome</keyword>
<evidence type="ECO:0000313" key="16">
    <source>
        <dbReference type="EMBL" id="QGN14297.1"/>
    </source>
</evidence>
<dbReference type="PANTHER" id="PTHR46378">
    <property type="entry name" value="STEROL REGULATORY ELEMENT-BINDING PROTEIN CLEAVAGE-ACTIVATING PROTEIN"/>
    <property type="match status" value="1"/>
</dbReference>
<keyword evidence="6" id="KW-0256">Endoplasmic reticulum</keyword>
<keyword evidence="9" id="KW-0446">Lipid-binding</keyword>
<sequence length="1260" mass="142321">MFRKVYLPSKVSAYVLSYPQLFIAIPLLITFLISYSPLLSYSASYEASSTYLSRSVLETHENGNSSSDWGLLSYDYDYSLTKVIIQPDDGSNALAKPFLIESLAAQARIMHDLSNVTILHSPFDLWDNSIDALRKDRMPLATINRNLHRIPLFLFQGLVKVNGHVSFAKRLSFTVICPRDNTSTVASQLSSNIEEMNKIRNISNFYIFTSGPFTSLETSSSPVEILRFHISKLNALDYLLILAIYFLIGSFFFYNIEHLKSVKSRLGVSIAILAQLVLTVYSAKAITCLLFKTSSDNIPWFLVYIPVIFASLSSLFKTTMEKKGTVLIESESTSDETALKEDVPPYVASQKDFLITTVNSNNYTLRTTLSMLLLLVIVTPFSRKVSCFFIVSLLTNLFLQITYFSAVLSLDHRRFTYNELLALSNNGDDSTSDLNVSLDKGLDGNKRRSKWATCIELCSELNEWLPKTELLSPSSIATELYMFYLNTRFSSIRSSTSVLYKLFKGNLFSFFNMSTPFTRIVFDKRFIANELYRLSGSKTSVQNVLLNDPLIIIKHKAEGTSLENKTFEQISRSYNFSPLNTYKFDVYYFFEFMIFLVLIFVSTLLVLQLIVRKLDHYNLKLYEITLEERKNRHQRGEMKRSSSVSSVNSSTSSLSLADGQSDENVNAFHTKELSINGHELDIVNIATSQAPFVVSIALDHKVLVWSPLSKPMPPPTKIPLPSRFWPVVHCTLSNDGAYIAFFNNTGRIKCWSRKTMSFIWSIKLDSVESMLPLESFFRKKTIPGFMKRKGASNMATTQNKIGLERRGSVMSIKSIASVSSTQFGSSTPVDASYENFSYHATNDEVNAEFVFITAANMIHVIDYEGNLASHQITSSEYPLKSCKRLVTPRMNERLVLCDEVGELYVSTAVNNKWRTRKLQVIRDRFNKGQGLMTPRSLRMKAGGLMGNSISQETLNDENSSISTIQPSETDNTLLLVPFVGMVVKKNGNFVELIDVQCGILIKKVKIGEFKPGTLRVFHDQPTHCRFCGSASVATLSIAYTSLKNSLIMHSFQLESRTKTSICLRVERDPREIRCLGLESVVEKKHILSNVDRWDVTENNTLIGIRRKPELISANTNEQIASTSMSHTMSANEFDLDNNIHNRSKNSNQVKGLNSFKINNVWEGWTMNADGKVVFHEIPTGVNGLLVNRIGPLRKFGTKSIIVGFGNIMKMFYIGHEEFLLEADSVGVNEENSGLRFVNKRRERLVNKISTNYEVLTDSPT</sequence>
<evidence type="ECO:0000256" key="6">
    <source>
        <dbReference type="ARBA" id="ARBA00022824"/>
    </source>
</evidence>
<dbReference type="PANTHER" id="PTHR46378:SF1">
    <property type="entry name" value="STEROL REGULATORY ELEMENT-BINDING PROTEIN CLEAVAGE-ACTIVATING PROTEIN"/>
    <property type="match status" value="1"/>
</dbReference>
<evidence type="ECO:0000256" key="1">
    <source>
        <dbReference type="ARBA" id="ARBA00004477"/>
    </source>
</evidence>
<feature type="transmembrane region" description="Helical" evidence="14">
    <location>
        <begin position="266"/>
        <end position="286"/>
    </location>
</feature>
<keyword evidence="11" id="KW-0325">Glycoprotein</keyword>
<evidence type="ECO:0000256" key="8">
    <source>
        <dbReference type="ARBA" id="ARBA00023098"/>
    </source>
</evidence>
<comment type="similarity">
    <text evidence="3">Belongs to the WD repeat SCAP family.</text>
</comment>
<dbReference type="EMBL" id="CP015055">
    <property type="protein sequence ID" value="QGN14297.1"/>
    <property type="molecule type" value="Genomic_DNA"/>
</dbReference>
<feature type="transmembrane region" description="Helical" evidence="14">
    <location>
        <begin position="586"/>
        <end position="611"/>
    </location>
</feature>
<feature type="transmembrane region" description="Helical" evidence="14">
    <location>
        <begin position="235"/>
        <end position="254"/>
    </location>
</feature>
<keyword evidence="10 14" id="KW-0472">Membrane</keyword>
<dbReference type="PROSITE" id="PS50156">
    <property type="entry name" value="SSD"/>
    <property type="match status" value="1"/>
</dbReference>
<gene>
    <name evidence="16" type="ORF">FIM1_954</name>
</gene>
<dbReference type="Proteomes" id="UP000422736">
    <property type="component" value="Chromosome 2"/>
</dbReference>
<evidence type="ECO:0000256" key="10">
    <source>
        <dbReference type="ARBA" id="ARBA00023136"/>
    </source>
</evidence>
<feature type="transmembrane region" description="Helical" evidence="14">
    <location>
        <begin position="388"/>
        <end position="410"/>
    </location>
</feature>
<dbReference type="InterPro" id="IPR030225">
    <property type="entry name" value="SCAP"/>
</dbReference>
<feature type="transmembrane region" description="Helical" evidence="14">
    <location>
        <begin position="363"/>
        <end position="382"/>
    </location>
</feature>
<evidence type="ECO:0000256" key="2">
    <source>
        <dbReference type="ARBA" id="ARBA00004653"/>
    </source>
</evidence>
<dbReference type="Gene3D" id="2.130.10.10">
    <property type="entry name" value="YVTN repeat-like/Quinoprotein amine dehydrogenase"/>
    <property type="match status" value="1"/>
</dbReference>
<dbReference type="SUPFAM" id="SSF50978">
    <property type="entry name" value="WD40 repeat-like"/>
    <property type="match status" value="1"/>
</dbReference>
<keyword evidence="5 14" id="KW-0812">Transmembrane</keyword>
<feature type="transmembrane region" description="Helical" evidence="14">
    <location>
        <begin position="12"/>
        <end position="35"/>
    </location>
</feature>
<feature type="compositionally biased region" description="Low complexity" evidence="13">
    <location>
        <begin position="641"/>
        <end position="656"/>
    </location>
</feature>
<keyword evidence="8" id="KW-0443">Lipid metabolism</keyword>
<comment type="subcellular location">
    <subcellularLocation>
        <location evidence="1">Endoplasmic reticulum membrane</location>
        <topology evidence="1">Multi-pass membrane protein</topology>
    </subcellularLocation>
    <subcellularLocation>
        <location evidence="2">Golgi apparatus membrane</location>
        <topology evidence="2">Multi-pass membrane protein</topology>
    </subcellularLocation>
</comment>